<accession>A0ABN1YUG8</accession>
<feature type="region of interest" description="Disordered" evidence="1">
    <location>
        <begin position="17"/>
        <end position="52"/>
    </location>
</feature>
<comment type="caution">
    <text evidence="2">The sequence shown here is derived from an EMBL/GenBank/DDBJ whole genome shotgun (WGS) entry which is preliminary data.</text>
</comment>
<feature type="compositionally biased region" description="Low complexity" evidence="1">
    <location>
        <begin position="41"/>
        <end position="51"/>
    </location>
</feature>
<keyword evidence="3" id="KW-1185">Reference proteome</keyword>
<protein>
    <recommendedName>
        <fullName evidence="4">LytR cell envelope-related transcriptional attenuator</fullName>
    </recommendedName>
</protein>
<evidence type="ECO:0000256" key="1">
    <source>
        <dbReference type="SAM" id="MobiDB-lite"/>
    </source>
</evidence>
<reference evidence="2 3" key="1">
    <citation type="journal article" date="2019" name="Int. J. Syst. Evol. Microbiol.">
        <title>The Global Catalogue of Microorganisms (GCM) 10K type strain sequencing project: providing services to taxonomists for standard genome sequencing and annotation.</title>
        <authorList>
            <consortium name="The Broad Institute Genomics Platform"/>
            <consortium name="The Broad Institute Genome Sequencing Center for Infectious Disease"/>
            <person name="Wu L."/>
            <person name="Ma J."/>
        </authorList>
    </citation>
    <scope>NUCLEOTIDE SEQUENCE [LARGE SCALE GENOMIC DNA]</scope>
    <source>
        <strain evidence="2 3">JCM 12398</strain>
    </source>
</reference>
<evidence type="ECO:0000313" key="3">
    <source>
        <dbReference type="Proteomes" id="UP001501266"/>
    </source>
</evidence>
<proteinExistence type="predicted"/>
<name>A0ABN1YUG8_9MICO</name>
<sequence length="190" mass="19355">MAAALATALALAGCGGGSGPDAGAASDPAISTQPVVEPTSAADAGADADTTAADEERRLLASCESGLLDAFSAEQPERGRIDDQVQVYEAIDMLLPTVATCGISHLQDDGRRTVVMTWFDAPGTGPAVVEGLEAQGWSASTEPADGYDTTTLSDGTTSVEVHPIGLANEQSALGRLWDDVDVTLITVLLP</sequence>
<gene>
    <name evidence="2" type="ORF">GCM10009640_16580</name>
</gene>
<dbReference type="EMBL" id="BAAAKK010000004">
    <property type="protein sequence ID" value="GAA1422962.1"/>
    <property type="molecule type" value="Genomic_DNA"/>
</dbReference>
<evidence type="ECO:0000313" key="2">
    <source>
        <dbReference type="EMBL" id="GAA1422962.1"/>
    </source>
</evidence>
<dbReference type="Proteomes" id="UP001501266">
    <property type="component" value="Unassembled WGS sequence"/>
</dbReference>
<organism evidence="2 3">
    <name type="scientific">Agrococcus citreus</name>
    <dbReference type="NCBI Taxonomy" id="84643"/>
    <lineage>
        <taxon>Bacteria</taxon>
        <taxon>Bacillati</taxon>
        <taxon>Actinomycetota</taxon>
        <taxon>Actinomycetes</taxon>
        <taxon>Micrococcales</taxon>
        <taxon>Microbacteriaceae</taxon>
        <taxon>Agrococcus</taxon>
    </lineage>
</organism>
<evidence type="ECO:0008006" key="4">
    <source>
        <dbReference type="Google" id="ProtNLM"/>
    </source>
</evidence>